<dbReference type="AlphaFoldDB" id="I4EG17"/>
<dbReference type="OrthoDB" id="3078749at2"/>
<name>I4EG17_9BACT</name>
<sequence>MTHSYWREVSQRVITEVIATYPEWEHGNEAQRWMLLDRIDLAYPFGQRENHPYRIWLDERRAVMVRLGLREPEPTAGAIDREALKAAGQMELL</sequence>
<keyword evidence="2" id="KW-1185">Reference proteome</keyword>
<evidence type="ECO:0000313" key="1">
    <source>
        <dbReference type="EMBL" id="CCF83629.1"/>
    </source>
</evidence>
<proteinExistence type="predicted"/>
<reference evidence="1 2" key="1">
    <citation type="journal article" date="2012" name="ISME J.">
        <title>Nitrification expanded: discovery, physiology and genomics of a nitrite-oxidizing bacterium from the phylum Chloroflexi.</title>
        <authorList>
            <person name="Sorokin D.Y."/>
            <person name="Lucker S."/>
            <person name="Vejmelkova D."/>
            <person name="Kostrikina N.A."/>
            <person name="Kleerebezem R."/>
            <person name="Rijpstra W.I."/>
            <person name="Damste J.S."/>
            <person name="Le Paslier D."/>
            <person name="Muyzer G."/>
            <person name="Wagner M."/>
            <person name="van Loosdrecht M.C."/>
            <person name="Daims H."/>
        </authorList>
    </citation>
    <scope>NUCLEOTIDE SEQUENCE [LARGE SCALE GENOMIC DNA]</scope>
    <source>
        <strain evidence="2">none</strain>
    </source>
</reference>
<dbReference type="EMBL" id="CAGS01000171">
    <property type="protein sequence ID" value="CCF83629.1"/>
    <property type="molecule type" value="Genomic_DNA"/>
</dbReference>
<dbReference type="RefSeq" id="WP_008477089.1">
    <property type="nucleotide sequence ID" value="NZ_CAGS01000171.1"/>
</dbReference>
<gene>
    <name evidence="1" type="ORF">NITHO_2520004</name>
</gene>
<comment type="caution">
    <text evidence="1">The sequence shown here is derived from an EMBL/GenBank/DDBJ whole genome shotgun (WGS) entry which is preliminary data.</text>
</comment>
<protein>
    <submittedName>
        <fullName evidence="1">Uncharacterized protein</fullName>
    </submittedName>
</protein>
<dbReference type="Proteomes" id="UP000004221">
    <property type="component" value="Unassembled WGS sequence"/>
</dbReference>
<organism evidence="1 2">
    <name type="scientific">Nitrolancea hollandica Lb</name>
    <dbReference type="NCBI Taxonomy" id="1129897"/>
    <lineage>
        <taxon>Bacteria</taxon>
        <taxon>Pseudomonadati</taxon>
        <taxon>Thermomicrobiota</taxon>
        <taxon>Thermomicrobia</taxon>
        <taxon>Sphaerobacterales</taxon>
        <taxon>Sphaerobacterineae</taxon>
        <taxon>Sphaerobacteraceae</taxon>
        <taxon>Nitrolancea</taxon>
    </lineage>
</organism>
<evidence type="ECO:0000313" key="2">
    <source>
        <dbReference type="Proteomes" id="UP000004221"/>
    </source>
</evidence>
<accession>I4EG17</accession>